<dbReference type="PANTHER" id="PTHR33175:SF3">
    <property type="entry name" value="DNA-BINDING PROTEIN HU-BETA"/>
    <property type="match status" value="1"/>
</dbReference>
<protein>
    <submittedName>
        <fullName evidence="6">DNA-binding protein</fullName>
    </submittedName>
</protein>
<evidence type="ECO:0000256" key="1">
    <source>
        <dbReference type="ARBA" id="ARBA00010529"/>
    </source>
</evidence>
<comment type="similarity">
    <text evidence="1 4">Belongs to the bacterial histone-like protein family.</text>
</comment>
<proteinExistence type="inferred from homology"/>
<evidence type="ECO:0000313" key="6">
    <source>
        <dbReference type="EMBL" id="OCL28027.1"/>
    </source>
</evidence>
<dbReference type="SUPFAM" id="SSF47729">
    <property type="entry name" value="IHF-like DNA-binding proteins"/>
    <property type="match status" value="1"/>
</dbReference>
<dbReference type="AlphaFoldDB" id="A0A1C0ACD5"/>
<dbReference type="EMBL" id="LWDV01000006">
    <property type="protein sequence ID" value="OCL28027.1"/>
    <property type="molecule type" value="Genomic_DNA"/>
</dbReference>
<dbReference type="Gene3D" id="4.10.520.10">
    <property type="entry name" value="IHF-like DNA-binding proteins"/>
    <property type="match status" value="1"/>
</dbReference>
<comment type="caution">
    <text evidence="6">The sequence shown here is derived from an EMBL/GenBank/DDBJ whole genome shotgun (WGS) entry which is preliminary data.</text>
</comment>
<dbReference type="Pfam" id="PF00216">
    <property type="entry name" value="Bac_DNA_binding"/>
    <property type="match status" value="1"/>
</dbReference>
<evidence type="ECO:0000256" key="3">
    <source>
        <dbReference type="ARBA" id="ARBA00023125"/>
    </source>
</evidence>
<keyword evidence="2" id="KW-0226">DNA condensation</keyword>
<dbReference type="OrthoDB" id="9799835at2"/>
<evidence type="ECO:0000256" key="5">
    <source>
        <dbReference type="SAM" id="MobiDB-lite"/>
    </source>
</evidence>
<dbReference type="GO" id="GO:0005829">
    <property type="term" value="C:cytosol"/>
    <property type="evidence" value="ECO:0007669"/>
    <property type="project" value="TreeGrafter"/>
</dbReference>
<evidence type="ECO:0000313" key="7">
    <source>
        <dbReference type="Proteomes" id="UP000093514"/>
    </source>
</evidence>
<dbReference type="GO" id="GO:0030527">
    <property type="term" value="F:structural constituent of chromatin"/>
    <property type="evidence" value="ECO:0007669"/>
    <property type="project" value="InterPro"/>
</dbReference>
<dbReference type="RefSeq" id="WP_068715063.1">
    <property type="nucleotide sequence ID" value="NZ_LWDV01000006.1"/>
</dbReference>
<dbReference type="InterPro" id="IPR020816">
    <property type="entry name" value="Histone-like_DNA-bd_CS"/>
</dbReference>
<dbReference type="CDD" id="cd13831">
    <property type="entry name" value="HU"/>
    <property type="match status" value="1"/>
</dbReference>
<dbReference type="PANTHER" id="PTHR33175">
    <property type="entry name" value="DNA-BINDING PROTEIN HU"/>
    <property type="match status" value="1"/>
</dbReference>
<feature type="region of interest" description="Disordered" evidence="5">
    <location>
        <begin position="65"/>
        <end position="86"/>
    </location>
</feature>
<dbReference type="SMART" id="SM00411">
    <property type="entry name" value="BHL"/>
    <property type="match status" value="1"/>
</dbReference>
<dbReference type="GO" id="GO:0003677">
    <property type="term" value="F:DNA binding"/>
    <property type="evidence" value="ECO:0007669"/>
    <property type="project" value="UniProtKB-KW"/>
</dbReference>
<dbReference type="InterPro" id="IPR010992">
    <property type="entry name" value="IHF-like_DNA-bd_dom_sf"/>
</dbReference>
<reference evidence="6 7" key="2">
    <citation type="submission" date="2016-08" db="EMBL/GenBank/DDBJ databases">
        <title>Orenia metallireducens sp. nov. strain Z6, a Novel Metal-reducing Firmicute from the Deep Subsurface.</title>
        <authorList>
            <person name="Maxim B.I."/>
            <person name="Kenneth K."/>
            <person name="Flynn T.M."/>
            <person name="Oloughlin E.J."/>
            <person name="Locke R.A."/>
            <person name="Weber J.R."/>
            <person name="Egan S.M."/>
            <person name="Mackie R.I."/>
            <person name="Cann I.K."/>
        </authorList>
    </citation>
    <scope>NUCLEOTIDE SEQUENCE [LARGE SCALE GENOMIC DNA]</scope>
    <source>
        <strain evidence="6 7">Z6</strain>
    </source>
</reference>
<evidence type="ECO:0000256" key="2">
    <source>
        <dbReference type="ARBA" id="ARBA00023067"/>
    </source>
</evidence>
<dbReference type="GO" id="GO:0030261">
    <property type="term" value="P:chromosome condensation"/>
    <property type="evidence" value="ECO:0007669"/>
    <property type="project" value="UniProtKB-KW"/>
</dbReference>
<keyword evidence="7" id="KW-1185">Reference proteome</keyword>
<keyword evidence="3 6" id="KW-0238">DNA-binding</keyword>
<dbReference type="PROSITE" id="PS00045">
    <property type="entry name" value="HISTONE_LIKE"/>
    <property type="match status" value="1"/>
</dbReference>
<accession>A0A1C0ACD5</accession>
<evidence type="ECO:0000256" key="4">
    <source>
        <dbReference type="RuleBase" id="RU003939"/>
    </source>
</evidence>
<gene>
    <name evidence="6" type="ORF">U472_02170</name>
</gene>
<organism evidence="6 7">
    <name type="scientific">Orenia metallireducens</name>
    <dbReference type="NCBI Taxonomy" id="1413210"/>
    <lineage>
        <taxon>Bacteria</taxon>
        <taxon>Bacillati</taxon>
        <taxon>Bacillota</taxon>
        <taxon>Clostridia</taxon>
        <taxon>Halanaerobiales</taxon>
        <taxon>Halobacteroidaceae</taxon>
        <taxon>Orenia</taxon>
    </lineage>
</organism>
<dbReference type="InterPro" id="IPR000119">
    <property type="entry name" value="Hist_DNA-bd"/>
</dbReference>
<dbReference type="PRINTS" id="PR01727">
    <property type="entry name" value="DNABINDINGHU"/>
</dbReference>
<name>A0A1C0ACD5_9FIRM</name>
<sequence>MANITKTDLVDQVAEKAGITKKDSKAALDGLLEVIAENLKAEAQKPEAERGKIQLIGFGSFEVRERSARTGRNPQTGEEMHIPARMVPAFKAGKALKDTVNE</sequence>
<reference evidence="7" key="1">
    <citation type="submission" date="2016-07" db="EMBL/GenBank/DDBJ databases">
        <authorList>
            <person name="Florea S."/>
            <person name="Webb J.S."/>
            <person name="Jaromczyk J."/>
            <person name="Schardl C.L."/>
        </authorList>
    </citation>
    <scope>NUCLEOTIDE SEQUENCE [LARGE SCALE GENOMIC DNA]</scope>
    <source>
        <strain evidence="7">Z6</strain>
    </source>
</reference>
<dbReference type="Proteomes" id="UP000093514">
    <property type="component" value="Unassembled WGS sequence"/>
</dbReference>